<evidence type="ECO:0000259" key="3">
    <source>
        <dbReference type="PROSITE" id="PS50110"/>
    </source>
</evidence>
<dbReference type="CDD" id="cd17535">
    <property type="entry name" value="REC_NarL-like"/>
    <property type="match status" value="1"/>
</dbReference>
<dbReference type="InterPro" id="IPR058245">
    <property type="entry name" value="NreC/VraR/RcsB-like_REC"/>
</dbReference>
<evidence type="ECO:0000256" key="1">
    <source>
        <dbReference type="ARBA" id="ARBA00023125"/>
    </source>
</evidence>
<dbReference type="EMBL" id="QKZV01000019">
    <property type="protein sequence ID" value="PZX59410.1"/>
    <property type="molecule type" value="Genomic_DNA"/>
</dbReference>
<organism evidence="4 5">
    <name type="scientific">Hydrotalea sandarakina</name>
    <dbReference type="NCBI Taxonomy" id="1004304"/>
    <lineage>
        <taxon>Bacteria</taxon>
        <taxon>Pseudomonadati</taxon>
        <taxon>Bacteroidota</taxon>
        <taxon>Chitinophagia</taxon>
        <taxon>Chitinophagales</taxon>
        <taxon>Chitinophagaceae</taxon>
        <taxon>Hydrotalea</taxon>
    </lineage>
</organism>
<dbReference type="PROSITE" id="PS50110">
    <property type="entry name" value="RESPONSE_REGULATORY"/>
    <property type="match status" value="1"/>
</dbReference>
<reference evidence="4 5" key="1">
    <citation type="submission" date="2018-06" db="EMBL/GenBank/DDBJ databases">
        <title>Genomic Encyclopedia of Archaeal and Bacterial Type Strains, Phase II (KMG-II): from individual species to whole genera.</title>
        <authorList>
            <person name="Goeker M."/>
        </authorList>
    </citation>
    <scope>NUCLEOTIDE SEQUENCE [LARGE SCALE GENOMIC DNA]</scope>
    <source>
        <strain evidence="4 5">DSM 23241</strain>
    </source>
</reference>
<dbReference type="GO" id="GO:0000160">
    <property type="term" value="P:phosphorelay signal transduction system"/>
    <property type="evidence" value="ECO:0007669"/>
    <property type="project" value="InterPro"/>
</dbReference>
<feature type="domain" description="Response regulatory" evidence="3">
    <location>
        <begin position="6"/>
        <end position="124"/>
    </location>
</feature>
<dbReference type="InterPro" id="IPR001789">
    <property type="entry name" value="Sig_transdc_resp-reg_receiver"/>
</dbReference>
<dbReference type="InterPro" id="IPR011006">
    <property type="entry name" value="CheY-like_superfamily"/>
</dbReference>
<dbReference type="InterPro" id="IPR039420">
    <property type="entry name" value="WalR-like"/>
</dbReference>
<dbReference type="GO" id="GO:0003677">
    <property type="term" value="F:DNA binding"/>
    <property type="evidence" value="ECO:0007669"/>
    <property type="project" value="UniProtKB-KW"/>
</dbReference>
<sequence length="192" mass="21603">MSSALNLVLVDAKPAYLLKLQHMVNTIPYLNILFTANHGVDCLQKLQQVKTEPDVIITDLLMPEMDGMGLAAILHYARPALPIIVLSDLLSEFEIAELMDIGVKGFLSKKKLSHAVLEQAIDAVSYRKDFIDTTAFDIAQVHKAVDHFNKLPYEKNITQQLTNKELLYLQLLVTMENEEEIAKCMHISVKTV</sequence>
<dbReference type="SUPFAM" id="SSF52172">
    <property type="entry name" value="CheY-like"/>
    <property type="match status" value="1"/>
</dbReference>
<proteinExistence type="predicted"/>
<dbReference type="SMART" id="SM00448">
    <property type="entry name" value="REC"/>
    <property type="match status" value="1"/>
</dbReference>
<dbReference type="RefSeq" id="WP_146250561.1">
    <property type="nucleotide sequence ID" value="NZ_QKZV01000019.1"/>
</dbReference>
<gene>
    <name evidence="4" type="ORF">LX80_02846</name>
</gene>
<feature type="modified residue" description="4-aspartylphosphate" evidence="2">
    <location>
        <position position="59"/>
    </location>
</feature>
<keyword evidence="1 4" id="KW-0238">DNA-binding</keyword>
<keyword evidence="2" id="KW-0597">Phosphoprotein</keyword>
<keyword evidence="5" id="KW-1185">Reference proteome</keyword>
<evidence type="ECO:0000313" key="5">
    <source>
        <dbReference type="Proteomes" id="UP000249720"/>
    </source>
</evidence>
<dbReference type="AlphaFoldDB" id="A0A2W7RLN6"/>
<accession>A0A2W7RLN6</accession>
<dbReference type="Proteomes" id="UP000249720">
    <property type="component" value="Unassembled WGS sequence"/>
</dbReference>
<evidence type="ECO:0000313" key="4">
    <source>
        <dbReference type="EMBL" id="PZX59410.1"/>
    </source>
</evidence>
<protein>
    <submittedName>
        <fullName evidence="4">DNA-binding NarL/FixJ family response regulator</fullName>
    </submittedName>
</protein>
<evidence type="ECO:0000256" key="2">
    <source>
        <dbReference type="PROSITE-ProRule" id="PRU00169"/>
    </source>
</evidence>
<dbReference type="Pfam" id="PF00072">
    <property type="entry name" value="Response_reg"/>
    <property type="match status" value="1"/>
</dbReference>
<dbReference type="OrthoDB" id="9797341at2"/>
<feature type="non-terminal residue" evidence="4">
    <location>
        <position position="192"/>
    </location>
</feature>
<name>A0A2W7RLN6_9BACT</name>
<comment type="caution">
    <text evidence="4">The sequence shown here is derived from an EMBL/GenBank/DDBJ whole genome shotgun (WGS) entry which is preliminary data.</text>
</comment>
<dbReference type="PANTHER" id="PTHR43214">
    <property type="entry name" value="TWO-COMPONENT RESPONSE REGULATOR"/>
    <property type="match status" value="1"/>
</dbReference>
<dbReference type="Gene3D" id="3.40.50.2300">
    <property type="match status" value="1"/>
</dbReference>
<dbReference type="PANTHER" id="PTHR43214:SF43">
    <property type="entry name" value="TWO-COMPONENT RESPONSE REGULATOR"/>
    <property type="match status" value="1"/>
</dbReference>